<gene>
    <name evidence="1" type="ORF">VNO80_06976</name>
</gene>
<evidence type="ECO:0000313" key="1">
    <source>
        <dbReference type="EMBL" id="KAK7373561.1"/>
    </source>
</evidence>
<organism evidence="1 2">
    <name type="scientific">Phaseolus coccineus</name>
    <name type="common">Scarlet runner bean</name>
    <name type="synonym">Phaseolus multiflorus</name>
    <dbReference type="NCBI Taxonomy" id="3886"/>
    <lineage>
        <taxon>Eukaryota</taxon>
        <taxon>Viridiplantae</taxon>
        <taxon>Streptophyta</taxon>
        <taxon>Embryophyta</taxon>
        <taxon>Tracheophyta</taxon>
        <taxon>Spermatophyta</taxon>
        <taxon>Magnoliopsida</taxon>
        <taxon>eudicotyledons</taxon>
        <taxon>Gunneridae</taxon>
        <taxon>Pentapetalae</taxon>
        <taxon>rosids</taxon>
        <taxon>fabids</taxon>
        <taxon>Fabales</taxon>
        <taxon>Fabaceae</taxon>
        <taxon>Papilionoideae</taxon>
        <taxon>50 kb inversion clade</taxon>
        <taxon>NPAAA clade</taxon>
        <taxon>indigoferoid/millettioid clade</taxon>
        <taxon>Phaseoleae</taxon>
        <taxon>Phaseolus</taxon>
    </lineage>
</organism>
<reference evidence="1 2" key="1">
    <citation type="submission" date="2024-01" db="EMBL/GenBank/DDBJ databases">
        <title>The genomes of 5 underutilized Papilionoideae crops provide insights into root nodulation and disease resistanc.</title>
        <authorList>
            <person name="Jiang F."/>
        </authorList>
    </citation>
    <scope>NUCLEOTIDE SEQUENCE [LARGE SCALE GENOMIC DNA]</scope>
    <source>
        <strain evidence="1">JINMINGXINNONG_FW02</strain>
        <tissue evidence="1">Leaves</tissue>
    </source>
</reference>
<protein>
    <submittedName>
        <fullName evidence="1">Uncharacterized protein</fullName>
    </submittedName>
</protein>
<evidence type="ECO:0000313" key="2">
    <source>
        <dbReference type="Proteomes" id="UP001374584"/>
    </source>
</evidence>
<sequence>MGALRVFSIQSERVRAPMVPKPRMQASLFKLSGLIVLAQEVVIGMRLKGYLGQIGLTCLWGLAMDTEDSFMGISGEIDVWDGLDDVDLEQSISYNALDNEHRAHQCSEAFTTNEV</sequence>
<accession>A0AAN9NIE8</accession>
<dbReference type="Proteomes" id="UP001374584">
    <property type="component" value="Unassembled WGS sequence"/>
</dbReference>
<comment type="caution">
    <text evidence="1">The sequence shown here is derived from an EMBL/GenBank/DDBJ whole genome shotgun (WGS) entry which is preliminary data.</text>
</comment>
<proteinExistence type="predicted"/>
<name>A0AAN9NIE8_PHACN</name>
<dbReference type="EMBL" id="JAYMYR010000003">
    <property type="protein sequence ID" value="KAK7373561.1"/>
    <property type="molecule type" value="Genomic_DNA"/>
</dbReference>
<dbReference type="AlphaFoldDB" id="A0AAN9NIE8"/>
<keyword evidence="2" id="KW-1185">Reference proteome</keyword>